<protein>
    <submittedName>
        <fullName evidence="2">Uncharacterized protein</fullName>
    </submittedName>
</protein>
<organism evidence="2 3">
    <name type="scientific">Pholiota conissans</name>
    <dbReference type="NCBI Taxonomy" id="109636"/>
    <lineage>
        <taxon>Eukaryota</taxon>
        <taxon>Fungi</taxon>
        <taxon>Dikarya</taxon>
        <taxon>Basidiomycota</taxon>
        <taxon>Agaricomycotina</taxon>
        <taxon>Agaricomycetes</taxon>
        <taxon>Agaricomycetidae</taxon>
        <taxon>Agaricales</taxon>
        <taxon>Agaricineae</taxon>
        <taxon>Strophariaceae</taxon>
        <taxon>Pholiota</taxon>
    </lineage>
</organism>
<gene>
    <name evidence="2" type="ORF">BDN70DRAFT_872714</name>
</gene>
<proteinExistence type="predicted"/>
<comment type="caution">
    <text evidence="2">The sequence shown here is derived from an EMBL/GenBank/DDBJ whole genome shotgun (WGS) entry which is preliminary data.</text>
</comment>
<reference evidence="2" key="1">
    <citation type="submission" date="2020-11" db="EMBL/GenBank/DDBJ databases">
        <authorList>
            <consortium name="DOE Joint Genome Institute"/>
            <person name="Ahrendt S."/>
            <person name="Riley R."/>
            <person name="Andreopoulos W."/>
            <person name="Labutti K."/>
            <person name="Pangilinan J."/>
            <person name="Ruiz-Duenas F.J."/>
            <person name="Barrasa J.M."/>
            <person name="Sanchez-Garcia M."/>
            <person name="Camarero S."/>
            <person name="Miyauchi S."/>
            <person name="Serrano A."/>
            <person name="Linde D."/>
            <person name="Babiker R."/>
            <person name="Drula E."/>
            <person name="Ayuso-Fernandez I."/>
            <person name="Pacheco R."/>
            <person name="Padilla G."/>
            <person name="Ferreira P."/>
            <person name="Barriuso J."/>
            <person name="Kellner H."/>
            <person name="Castanera R."/>
            <person name="Alfaro M."/>
            <person name="Ramirez L."/>
            <person name="Pisabarro A.G."/>
            <person name="Kuo A."/>
            <person name="Tritt A."/>
            <person name="Lipzen A."/>
            <person name="He G."/>
            <person name="Yan M."/>
            <person name="Ng V."/>
            <person name="Cullen D."/>
            <person name="Martin F."/>
            <person name="Rosso M.-N."/>
            <person name="Henrissat B."/>
            <person name="Hibbett D."/>
            <person name="Martinez A.T."/>
            <person name="Grigoriev I.V."/>
        </authorList>
    </citation>
    <scope>NUCLEOTIDE SEQUENCE</scope>
    <source>
        <strain evidence="2">CIRM-BRFM 674</strain>
    </source>
</reference>
<name>A0A9P5ZAD5_9AGAR</name>
<evidence type="ECO:0000313" key="2">
    <source>
        <dbReference type="EMBL" id="KAF9484413.1"/>
    </source>
</evidence>
<feature type="compositionally biased region" description="Polar residues" evidence="1">
    <location>
        <begin position="29"/>
        <end position="46"/>
    </location>
</feature>
<evidence type="ECO:0000256" key="1">
    <source>
        <dbReference type="SAM" id="MobiDB-lite"/>
    </source>
</evidence>
<accession>A0A9P5ZAD5</accession>
<keyword evidence="3" id="KW-1185">Reference proteome</keyword>
<evidence type="ECO:0000313" key="3">
    <source>
        <dbReference type="Proteomes" id="UP000807469"/>
    </source>
</evidence>
<sequence length="252" mass="28297">MPEARGKQLSAESLDALIFALGLSEPDTSRGSAESVTPTAVVSNPSRLRKSASRPFSRPNGHEVEGSSNMDSAEMFGRNYLSDFGIHSTFDECHTSDGEWDRIPSRPDSFLETFEMVDRYMADTPIPQSPPVSPMSPSYEAADSIYLKVAHNAAIIMLRVPRNISFMDLKRRLYDKFVNQQRIFLSHTFSVLLALPPDSLPKSPPSSPDYKRVSFASRTEMRFIRRDSDWRNIVSSSDGYNKITLRILDSPP</sequence>
<dbReference type="AlphaFoldDB" id="A0A9P5ZAD5"/>
<dbReference type="OrthoDB" id="3011459at2759"/>
<dbReference type="EMBL" id="MU155144">
    <property type="protein sequence ID" value="KAF9484413.1"/>
    <property type="molecule type" value="Genomic_DNA"/>
</dbReference>
<feature type="region of interest" description="Disordered" evidence="1">
    <location>
        <begin position="26"/>
        <end position="70"/>
    </location>
</feature>
<dbReference type="Proteomes" id="UP000807469">
    <property type="component" value="Unassembled WGS sequence"/>
</dbReference>